<dbReference type="EMBL" id="AFVZ01000001">
    <property type="protein sequence ID" value="EHN59209.1"/>
    <property type="molecule type" value="Genomic_DNA"/>
</dbReference>
<dbReference type="PATRIC" id="fig|1045004.4.peg.1105"/>
<evidence type="ECO:0000313" key="2">
    <source>
        <dbReference type="Proteomes" id="UP000004959"/>
    </source>
</evidence>
<dbReference type="Proteomes" id="UP000004959">
    <property type="component" value="Chromosome"/>
</dbReference>
<proteinExistence type="predicted"/>
<name>G9WI87_9LACO</name>
<gene>
    <name evidence="1" type="ORF">OKIT_1110</name>
</gene>
<keyword evidence="2" id="KW-1185">Reference proteome</keyword>
<dbReference type="HOGENOM" id="CLU_3064110_0_0_9"/>
<organism evidence="1 2">
    <name type="scientific">Oenococcus kitaharae DSM 17330</name>
    <dbReference type="NCBI Taxonomy" id="1045004"/>
    <lineage>
        <taxon>Bacteria</taxon>
        <taxon>Bacillati</taxon>
        <taxon>Bacillota</taxon>
        <taxon>Bacilli</taxon>
        <taxon>Lactobacillales</taxon>
        <taxon>Lactobacillaceae</taxon>
        <taxon>Oenococcus</taxon>
    </lineage>
</organism>
<accession>G9WI87</accession>
<comment type="caution">
    <text evidence="1">The sequence shown here is derived from an EMBL/GenBank/DDBJ whole genome shotgun (WGS) entry which is preliminary data.</text>
</comment>
<reference evidence="1 2" key="1">
    <citation type="journal article" date="2012" name="PLoS ONE">
        <title>Functional divergence in the genus oenococcus as predicted by genome sequencing of the newly-described species, Oenococcus kitaharae.</title>
        <authorList>
            <person name="Borneman A.R."/>
            <person name="McCarthy J.M."/>
            <person name="Chambers P.J."/>
            <person name="Bartowsky E.J."/>
        </authorList>
    </citation>
    <scope>NUCLEOTIDE SEQUENCE [LARGE SCALE GENOMIC DNA]</scope>
    <source>
        <strain evidence="2">DSM17330</strain>
    </source>
</reference>
<sequence>MITDSLIILLAKSYKQQFSGQQETTNRSRRDPQQQLTMDKVVLLDNNMLVNFT</sequence>
<dbReference type="AlphaFoldDB" id="G9WI87"/>
<protein>
    <submittedName>
        <fullName evidence="1">Uncharacterized protein</fullName>
    </submittedName>
</protein>
<evidence type="ECO:0000313" key="1">
    <source>
        <dbReference type="EMBL" id="EHN59209.1"/>
    </source>
</evidence>